<evidence type="ECO:0000256" key="1">
    <source>
        <dbReference type="SAM" id="MobiDB-lite"/>
    </source>
</evidence>
<dbReference type="Proteomes" id="UP001404956">
    <property type="component" value="Unassembled WGS sequence"/>
</dbReference>
<gene>
    <name evidence="3" type="ORF">Dalu01_03520</name>
</gene>
<evidence type="ECO:0008006" key="5">
    <source>
        <dbReference type="Google" id="ProtNLM"/>
    </source>
</evidence>
<evidence type="ECO:0000313" key="4">
    <source>
        <dbReference type="Proteomes" id="UP001404956"/>
    </source>
</evidence>
<feature type="region of interest" description="Disordered" evidence="1">
    <location>
        <begin position="20"/>
        <end position="43"/>
    </location>
</feature>
<reference evidence="3 4" key="1">
    <citation type="submission" date="2024-02" db="EMBL/GenBank/DDBJ databases">
        <title>Deinococcus aluminii NBRC 112889.</title>
        <authorList>
            <person name="Ichikawa N."/>
            <person name="Katano-Makiyama Y."/>
            <person name="Hidaka K."/>
        </authorList>
    </citation>
    <scope>NUCLEOTIDE SEQUENCE [LARGE SCALE GENOMIC DNA]</scope>
    <source>
        <strain evidence="3 4">NBRC 112889</strain>
    </source>
</reference>
<evidence type="ECO:0000313" key="3">
    <source>
        <dbReference type="EMBL" id="GAA5535098.1"/>
    </source>
</evidence>
<protein>
    <recommendedName>
        <fullName evidence="5">Secreted protein</fullName>
    </recommendedName>
</protein>
<keyword evidence="2" id="KW-0732">Signal</keyword>
<sequence length="194" mass="20867">MRHFLLPLWLTGAALAGGGGSGWQSVHPDGTLTPAGALRPPRPCPPLRLPADWDVRSQVYADVTGDGTPECVLAVWRPWRDWPITRWTASPSPITGNRDARGDSAHVLVLKPLSDGSFRNVWGGSALYQPVTALTVLPDGHLVTLEGTYARGRAAPAVALGEWSWTGFGFRLERRFALTAREVGVDASGQPAVR</sequence>
<dbReference type="EMBL" id="BAABRV010000015">
    <property type="protein sequence ID" value="GAA5535098.1"/>
    <property type="molecule type" value="Genomic_DNA"/>
</dbReference>
<keyword evidence="4" id="KW-1185">Reference proteome</keyword>
<feature type="signal peptide" evidence="2">
    <location>
        <begin position="1"/>
        <end position="16"/>
    </location>
</feature>
<comment type="caution">
    <text evidence="3">The sequence shown here is derived from an EMBL/GenBank/DDBJ whole genome shotgun (WGS) entry which is preliminary data.</text>
</comment>
<feature type="chain" id="PRO_5047163857" description="Secreted protein" evidence="2">
    <location>
        <begin position="17"/>
        <end position="194"/>
    </location>
</feature>
<accession>A0ABP9XIA3</accession>
<dbReference type="RefSeq" id="WP_345457792.1">
    <property type="nucleotide sequence ID" value="NZ_BAABRV010000015.1"/>
</dbReference>
<name>A0ABP9XIA3_9DEIO</name>
<proteinExistence type="predicted"/>
<organism evidence="3 4">
    <name type="scientific">Deinococcus aluminii</name>
    <dbReference type="NCBI Taxonomy" id="1656885"/>
    <lineage>
        <taxon>Bacteria</taxon>
        <taxon>Thermotogati</taxon>
        <taxon>Deinococcota</taxon>
        <taxon>Deinococci</taxon>
        <taxon>Deinococcales</taxon>
        <taxon>Deinococcaceae</taxon>
        <taxon>Deinococcus</taxon>
    </lineage>
</organism>
<evidence type="ECO:0000256" key="2">
    <source>
        <dbReference type="SAM" id="SignalP"/>
    </source>
</evidence>